<accession>A0A5T3EJJ2</accession>
<evidence type="ECO:0000259" key="1">
    <source>
        <dbReference type="Pfam" id="PF24199"/>
    </source>
</evidence>
<dbReference type="Pfam" id="PF24199">
    <property type="entry name" value="DUF7424"/>
    <property type="match status" value="1"/>
</dbReference>
<comment type="caution">
    <text evidence="2">The sequence shown here is derived from an EMBL/GenBank/DDBJ whole genome shotgun (WGS) entry which is preliminary data.</text>
</comment>
<proteinExistence type="predicted"/>
<protein>
    <recommendedName>
        <fullName evidence="1">DUF7424 domain-containing protein</fullName>
    </recommendedName>
</protein>
<name>A0A5T3EJJ2_SALER</name>
<sequence length="226" mass="24358">MRKVVMLGAVVVSALALNGCKIDMGASIPLSGLLGSELKTGSADLYVEVPACNSYEDSRQPSKGLVDAKNEIAKIIPESEFKECFQKKFNSFASFSVPIAYGPANKVADSTSQIRVLRDTEKNFAYVAFGQKLKQSLEQARKKPSIAGGFSPSDVSLSLNLTNDTDKTITANFVGVYIGKDPVIVENDIEIGAGKVVPLTLSNVTTSMLFSDIKNRSAWFMDGMKQ</sequence>
<dbReference type="InterPro" id="IPR055847">
    <property type="entry name" value="DUF7424"/>
</dbReference>
<reference evidence="2" key="1">
    <citation type="submission" date="2018-10" db="EMBL/GenBank/DDBJ databases">
        <authorList>
            <consortium name="PulseNet: The National Subtyping Network for Foodborne Disease Surveillance"/>
            <person name="Tarr C.L."/>
            <person name="Trees E."/>
            <person name="Katz L.S."/>
            <person name="Carleton-Romer H.A."/>
            <person name="Stroika S."/>
            <person name="Kucerova Z."/>
            <person name="Roache K.F."/>
            <person name="Sabol A.L."/>
            <person name="Besser J."/>
            <person name="Gerner-Smidt P."/>
        </authorList>
    </citation>
    <scope>NUCLEOTIDE SEQUENCE</scope>
    <source>
        <strain evidence="2">PNUSAS056738</strain>
        <strain evidence="3">PNUSAS097977</strain>
    </source>
</reference>
<evidence type="ECO:0000313" key="3">
    <source>
        <dbReference type="EMBL" id="ECR9936028.1"/>
    </source>
</evidence>
<dbReference type="EMBL" id="AACXJM010000044">
    <property type="protein sequence ID" value="EAN2043024.1"/>
    <property type="molecule type" value="Genomic_DNA"/>
</dbReference>
<dbReference type="AlphaFoldDB" id="A0A5T3EJJ2"/>
<organism evidence="2">
    <name type="scientific">Salmonella enterica</name>
    <name type="common">Salmonella choleraesuis</name>
    <dbReference type="NCBI Taxonomy" id="28901"/>
    <lineage>
        <taxon>Bacteria</taxon>
        <taxon>Pseudomonadati</taxon>
        <taxon>Pseudomonadota</taxon>
        <taxon>Gammaproteobacteria</taxon>
        <taxon>Enterobacterales</taxon>
        <taxon>Enterobacteriaceae</taxon>
        <taxon>Salmonella</taxon>
    </lineage>
</organism>
<dbReference type="EMBL" id="AAKICI010000026">
    <property type="protein sequence ID" value="ECR9936028.1"/>
    <property type="molecule type" value="Genomic_DNA"/>
</dbReference>
<evidence type="ECO:0000313" key="2">
    <source>
        <dbReference type="EMBL" id="EAN2043024.1"/>
    </source>
</evidence>
<gene>
    <name evidence="2" type="ORF">D9N54_19610</name>
    <name evidence="3" type="ORF">F2I16_23020</name>
</gene>
<feature type="domain" description="DUF7424" evidence="1">
    <location>
        <begin position="42"/>
        <end position="211"/>
    </location>
</feature>